<feature type="transmembrane region" description="Helical" evidence="8">
    <location>
        <begin position="122"/>
        <end position="141"/>
    </location>
</feature>
<feature type="transmembrane region" description="Helical" evidence="8">
    <location>
        <begin position="404"/>
        <end position="424"/>
    </location>
</feature>
<organism evidence="10 11">
    <name type="scientific">Falsiroseomonas algicola</name>
    <dbReference type="NCBI Taxonomy" id="2716930"/>
    <lineage>
        <taxon>Bacteria</taxon>
        <taxon>Pseudomonadati</taxon>
        <taxon>Pseudomonadota</taxon>
        <taxon>Alphaproteobacteria</taxon>
        <taxon>Acetobacterales</taxon>
        <taxon>Roseomonadaceae</taxon>
        <taxon>Falsiroseomonas</taxon>
    </lineage>
</organism>
<evidence type="ECO:0000259" key="9">
    <source>
        <dbReference type="Pfam" id="PF00361"/>
    </source>
</evidence>
<accession>A0A6M1LL21</accession>
<evidence type="ECO:0000256" key="2">
    <source>
        <dbReference type="ARBA" id="ARBA00022475"/>
    </source>
</evidence>
<feature type="transmembrane region" description="Helical" evidence="8">
    <location>
        <begin position="309"/>
        <end position="330"/>
    </location>
</feature>
<gene>
    <name evidence="10" type="ORF">G3576_13510</name>
</gene>
<reference evidence="10 11" key="1">
    <citation type="submission" date="2020-02" db="EMBL/GenBank/DDBJ databases">
        <authorList>
            <person name="Kim H.M."/>
            <person name="Jeon C.O."/>
        </authorList>
    </citation>
    <scope>NUCLEOTIDE SEQUENCE [LARGE SCALE GENOMIC DNA]</scope>
    <source>
        <strain evidence="10 11">PeD5</strain>
    </source>
</reference>
<dbReference type="EMBL" id="JAAIKB010000004">
    <property type="protein sequence ID" value="NGM21036.1"/>
    <property type="molecule type" value="Genomic_DNA"/>
</dbReference>
<feature type="transmembrane region" description="Helical" evidence="8">
    <location>
        <begin position="6"/>
        <end position="24"/>
    </location>
</feature>
<feature type="transmembrane region" description="Helical" evidence="8">
    <location>
        <begin position="66"/>
        <end position="87"/>
    </location>
</feature>
<keyword evidence="6 8" id="KW-0472">Membrane</keyword>
<dbReference type="InterPro" id="IPR052175">
    <property type="entry name" value="ComplexI-like_HydComp"/>
</dbReference>
<evidence type="ECO:0000313" key="10">
    <source>
        <dbReference type="EMBL" id="NGM21036.1"/>
    </source>
</evidence>
<dbReference type="AlphaFoldDB" id="A0A6M1LL21"/>
<dbReference type="GO" id="GO:0016491">
    <property type="term" value="F:oxidoreductase activity"/>
    <property type="evidence" value="ECO:0007669"/>
    <property type="project" value="UniProtKB-KW"/>
</dbReference>
<protein>
    <submittedName>
        <fullName evidence="10">Hydrogenase 4 subunit F</fullName>
    </submittedName>
</protein>
<feature type="transmembrane region" description="Helical" evidence="8">
    <location>
        <begin position="236"/>
        <end position="255"/>
    </location>
</feature>
<reference evidence="10 11" key="2">
    <citation type="submission" date="2020-03" db="EMBL/GenBank/DDBJ databases">
        <title>Roseomonas stagni sp. nov., isolated from pond water in Japan.</title>
        <authorList>
            <person name="Furuhata K."/>
            <person name="Miyamoto H."/>
            <person name="Goto K."/>
        </authorList>
    </citation>
    <scope>NUCLEOTIDE SEQUENCE [LARGE SCALE GENOMIC DNA]</scope>
    <source>
        <strain evidence="10 11">PeD5</strain>
    </source>
</reference>
<evidence type="ECO:0000256" key="3">
    <source>
        <dbReference type="ARBA" id="ARBA00022692"/>
    </source>
</evidence>
<evidence type="ECO:0000256" key="1">
    <source>
        <dbReference type="ARBA" id="ARBA00004651"/>
    </source>
</evidence>
<feature type="transmembrane region" description="Helical" evidence="8">
    <location>
        <begin position="267"/>
        <end position="289"/>
    </location>
</feature>
<evidence type="ECO:0000256" key="7">
    <source>
        <dbReference type="RuleBase" id="RU000320"/>
    </source>
</evidence>
<keyword evidence="4 8" id="KW-1133">Transmembrane helix</keyword>
<dbReference type="InterPro" id="IPR003918">
    <property type="entry name" value="NADH_UbQ_OxRdtase"/>
</dbReference>
<evidence type="ECO:0000256" key="8">
    <source>
        <dbReference type="SAM" id="Phobius"/>
    </source>
</evidence>
<keyword evidence="3 7" id="KW-0812">Transmembrane</keyword>
<name>A0A6M1LL21_9PROT</name>
<keyword evidence="5" id="KW-0560">Oxidoreductase</keyword>
<comment type="subcellular location">
    <subcellularLocation>
        <location evidence="1">Cell membrane</location>
        <topology evidence="1">Multi-pass membrane protein</topology>
    </subcellularLocation>
    <subcellularLocation>
        <location evidence="7">Membrane</location>
        <topology evidence="7">Multi-pass membrane protein</topology>
    </subcellularLocation>
</comment>
<dbReference type="GO" id="GO:0042773">
    <property type="term" value="P:ATP synthesis coupled electron transport"/>
    <property type="evidence" value="ECO:0007669"/>
    <property type="project" value="InterPro"/>
</dbReference>
<feature type="transmembrane region" description="Helical" evidence="8">
    <location>
        <begin position="370"/>
        <end position="392"/>
    </location>
</feature>
<dbReference type="NCBIfam" id="NF005043">
    <property type="entry name" value="PRK06458.1-3"/>
    <property type="match status" value="1"/>
</dbReference>
<dbReference type="Proteomes" id="UP000475385">
    <property type="component" value="Unassembled WGS sequence"/>
</dbReference>
<dbReference type="GO" id="GO:0008137">
    <property type="term" value="F:NADH dehydrogenase (ubiquinone) activity"/>
    <property type="evidence" value="ECO:0007669"/>
    <property type="project" value="InterPro"/>
</dbReference>
<dbReference type="InterPro" id="IPR001750">
    <property type="entry name" value="ND/Mrp_TM"/>
</dbReference>
<dbReference type="PANTHER" id="PTHR42682:SF5">
    <property type="entry name" value="HYDROGENASE-4 COMPONENT F"/>
    <property type="match status" value="1"/>
</dbReference>
<dbReference type="Pfam" id="PF00361">
    <property type="entry name" value="Proton_antipo_M"/>
    <property type="match status" value="1"/>
</dbReference>
<evidence type="ECO:0000256" key="4">
    <source>
        <dbReference type="ARBA" id="ARBA00022989"/>
    </source>
</evidence>
<evidence type="ECO:0000256" key="5">
    <source>
        <dbReference type="ARBA" id="ARBA00023002"/>
    </source>
</evidence>
<dbReference type="RefSeq" id="WP_164694911.1">
    <property type="nucleotide sequence ID" value="NZ_JAAIKB010000004.1"/>
</dbReference>
<feature type="transmembrane region" description="Helical" evidence="8">
    <location>
        <begin position="187"/>
        <end position="215"/>
    </location>
</feature>
<keyword evidence="2" id="KW-1003">Cell membrane</keyword>
<evidence type="ECO:0000256" key="6">
    <source>
        <dbReference type="ARBA" id="ARBA00023136"/>
    </source>
</evidence>
<feature type="transmembrane region" description="Helical" evidence="8">
    <location>
        <begin position="31"/>
        <end position="54"/>
    </location>
</feature>
<dbReference type="PRINTS" id="PR01437">
    <property type="entry name" value="NUOXDRDTASE4"/>
</dbReference>
<keyword evidence="11" id="KW-1185">Reference proteome</keyword>
<evidence type="ECO:0000313" key="11">
    <source>
        <dbReference type="Proteomes" id="UP000475385"/>
    </source>
</evidence>
<proteinExistence type="predicted"/>
<sequence length="485" mass="49872">MTFHWAWAVVFLPWIGAIALAAMPPRGRMPALVNLGVSALSLVLALVLLAQPYGVQGWTRTDALNLPFVLLSAIVGCTTAAFSAATVDAEGFDELRARAYHAAFQVFMGAQFLALLSDNLGVMWVAIEIATLASVLMVAVHGTPSAVEAAWKFFILCGVGIALALFGTILLYLAAQPVIGAGDPGLSWGALAAVAAKCDPGVLSLAFVFLLVGYGTKAGLVPLHSWLPDAEAEGPLPINAVLSGLLLNAALFAVLRAKAIVGAHPEAMAPGPLMVAFGLASLLLAGFALWRRRDARRLFAWSSIEHMGLATFAFGIGGVAANLAGLLHMLGHSLVKSGVFFAIGAAAQIKGSQKVADIGGLARSHPGLGWALALGIAALAGLPPFTLFVSEFSMVVATAAAQPWLLLPLGLGLLVAAAALVTVLQRLCLGAPTPDNPTEDAFSLPGGVLWASIPTWLHLVLAALLALAAPAGLAAMLREGARVLG</sequence>
<dbReference type="PANTHER" id="PTHR42682">
    <property type="entry name" value="HYDROGENASE-4 COMPONENT F"/>
    <property type="match status" value="1"/>
</dbReference>
<feature type="domain" description="NADH:quinone oxidoreductase/Mrp antiporter transmembrane" evidence="9">
    <location>
        <begin position="117"/>
        <end position="410"/>
    </location>
</feature>
<dbReference type="GO" id="GO:0005886">
    <property type="term" value="C:plasma membrane"/>
    <property type="evidence" value="ECO:0007669"/>
    <property type="project" value="UniProtKB-SubCell"/>
</dbReference>
<feature type="transmembrane region" description="Helical" evidence="8">
    <location>
        <begin position="456"/>
        <end position="477"/>
    </location>
</feature>
<comment type="caution">
    <text evidence="10">The sequence shown here is derived from an EMBL/GenBank/DDBJ whole genome shotgun (WGS) entry which is preliminary data.</text>
</comment>
<feature type="transmembrane region" description="Helical" evidence="8">
    <location>
        <begin position="153"/>
        <end position="175"/>
    </location>
</feature>
<feature type="transmembrane region" description="Helical" evidence="8">
    <location>
        <begin position="99"/>
        <end position="116"/>
    </location>
</feature>